<sequence length="53" mass="6299">MGDWTNLDPIKLSNEQKDNFIDGLKAFADIVERMEKLREEELEEIREILGYDK</sequence>
<comment type="caution">
    <text evidence="1">The sequence shown here is derived from an EMBL/GenBank/DDBJ whole genome shotgun (WGS) entry which is preliminary data.</text>
</comment>
<dbReference type="Proteomes" id="UP000017170">
    <property type="component" value="Unassembled WGS sequence"/>
</dbReference>
<organism evidence="1 2">
    <name type="scientific">Alkalihalophilus marmarensis DSM 21297</name>
    <dbReference type="NCBI Taxonomy" id="1188261"/>
    <lineage>
        <taxon>Bacteria</taxon>
        <taxon>Bacillati</taxon>
        <taxon>Bacillota</taxon>
        <taxon>Bacilli</taxon>
        <taxon>Bacillales</taxon>
        <taxon>Bacillaceae</taxon>
        <taxon>Alkalihalophilus</taxon>
    </lineage>
</organism>
<protein>
    <submittedName>
        <fullName evidence="1">Uncharacterized protein</fullName>
    </submittedName>
</protein>
<name>U6SSF8_9BACI</name>
<evidence type="ECO:0000313" key="1">
    <source>
        <dbReference type="EMBL" id="ERN54312.1"/>
    </source>
</evidence>
<reference evidence="1 2" key="1">
    <citation type="journal article" date="2013" name="Genome Announc.">
        <title>Genome Sequence of the Extreme Obligate Alkaliphile Bacillus marmarensis Strain DSM 21297.</title>
        <authorList>
            <person name="Wernick D.G."/>
            <person name="Choi K.Y."/>
            <person name="Tat C.A."/>
            <person name="Lafontaine Rivera J.G."/>
            <person name="Liao J.C."/>
        </authorList>
    </citation>
    <scope>NUCLEOTIDE SEQUENCE [LARGE SCALE GENOMIC DNA]</scope>
    <source>
        <strain evidence="1 2">DSM 21297</strain>
    </source>
</reference>
<keyword evidence="2" id="KW-1185">Reference proteome</keyword>
<dbReference type="EMBL" id="ATAE01000008">
    <property type="protein sequence ID" value="ERN54312.1"/>
    <property type="molecule type" value="Genomic_DNA"/>
</dbReference>
<dbReference type="AlphaFoldDB" id="U6SSF8"/>
<dbReference type="PATRIC" id="fig|1188261.3.peg.946"/>
<gene>
    <name evidence="1" type="ORF">A33I_07750</name>
</gene>
<proteinExistence type="predicted"/>
<evidence type="ECO:0000313" key="2">
    <source>
        <dbReference type="Proteomes" id="UP000017170"/>
    </source>
</evidence>
<dbReference type="RefSeq" id="WP_022627275.1">
    <property type="nucleotide sequence ID" value="NZ_ATAE01000008.1"/>
</dbReference>
<accession>U6SSF8</accession>